<dbReference type="EMBL" id="BAABFR010000031">
    <property type="protein sequence ID" value="GAA4393124.1"/>
    <property type="molecule type" value="Genomic_DNA"/>
</dbReference>
<keyword evidence="1" id="KW-0472">Membrane</keyword>
<protein>
    <submittedName>
        <fullName evidence="2">Uncharacterized protein</fullName>
    </submittedName>
</protein>
<accession>A0ABP8JM61</accession>
<evidence type="ECO:0000256" key="1">
    <source>
        <dbReference type="SAM" id="Phobius"/>
    </source>
</evidence>
<keyword evidence="3" id="KW-1185">Reference proteome</keyword>
<reference evidence="3" key="1">
    <citation type="journal article" date="2019" name="Int. J. Syst. Evol. Microbiol.">
        <title>The Global Catalogue of Microorganisms (GCM) 10K type strain sequencing project: providing services to taxonomists for standard genome sequencing and annotation.</title>
        <authorList>
            <consortium name="The Broad Institute Genomics Platform"/>
            <consortium name="The Broad Institute Genome Sequencing Center for Infectious Disease"/>
            <person name="Wu L."/>
            <person name="Ma J."/>
        </authorList>
    </citation>
    <scope>NUCLEOTIDE SEQUENCE [LARGE SCALE GENOMIC DNA]</scope>
    <source>
        <strain evidence="3">JCM 17688</strain>
    </source>
</reference>
<proteinExistence type="predicted"/>
<organism evidence="2 3">
    <name type="scientific">Tsukamurella soli</name>
    <dbReference type="NCBI Taxonomy" id="644556"/>
    <lineage>
        <taxon>Bacteria</taxon>
        <taxon>Bacillati</taxon>
        <taxon>Actinomycetota</taxon>
        <taxon>Actinomycetes</taxon>
        <taxon>Mycobacteriales</taxon>
        <taxon>Tsukamurellaceae</taxon>
        <taxon>Tsukamurella</taxon>
    </lineage>
</organism>
<feature type="transmembrane region" description="Helical" evidence="1">
    <location>
        <begin position="29"/>
        <end position="47"/>
    </location>
</feature>
<name>A0ABP8JM61_9ACTN</name>
<feature type="transmembrane region" description="Helical" evidence="1">
    <location>
        <begin position="5"/>
        <end position="23"/>
    </location>
</feature>
<gene>
    <name evidence="2" type="ORF">GCM10023147_23580</name>
</gene>
<keyword evidence="1" id="KW-0812">Transmembrane</keyword>
<evidence type="ECO:0000313" key="2">
    <source>
        <dbReference type="EMBL" id="GAA4393124.1"/>
    </source>
</evidence>
<dbReference type="Proteomes" id="UP001500635">
    <property type="component" value="Unassembled WGS sequence"/>
</dbReference>
<comment type="caution">
    <text evidence="2">The sequence shown here is derived from an EMBL/GenBank/DDBJ whole genome shotgun (WGS) entry which is preliminary data.</text>
</comment>
<evidence type="ECO:0000313" key="3">
    <source>
        <dbReference type="Proteomes" id="UP001500635"/>
    </source>
</evidence>
<keyword evidence="1" id="KW-1133">Transmembrane helix</keyword>
<sequence length="54" mass="5807">MFWKIIGVIAALWLAFLIVSVLVKALFPLAILGLVVIGIVTVVKWLGSGKKTTV</sequence>
<dbReference type="RefSeq" id="WP_344995571.1">
    <property type="nucleotide sequence ID" value="NZ_BAABFR010000031.1"/>
</dbReference>